<dbReference type="SUPFAM" id="SSF53244">
    <property type="entry name" value="MurD-like peptide ligases, peptide-binding domain"/>
    <property type="match status" value="1"/>
</dbReference>
<evidence type="ECO:0000256" key="7">
    <source>
        <dbReference type="ARBA" id="ARBA00022840"/>
    </source>
</evidence>
<evidence type="ECO:0000256" key="2">
    <source>
        <dbReference type="ARBA" id="ARBA00008276"/>
    </source>
</evidence>
<dbReference type="NCBIfam" id="TIGR01499">
    <property type="entry name" value="folC"/>
    <property type="match status" value="1"/>
</dbReference>
<dbReference type="InterPro" id="IPR036615">
    <property type="entry name" value="Mur_ligase_C_dom_sf"/>
</dbReference>
<keyword evidence="6" id="KW-0547">Nucleotide-binding</keyword>
<evidence type="ECO:0000313" key="14">
    <source>
        <dbReference type="EMBL" id="XDI03970.1"/>
    </source>
</evidence>
<evidence type="ECO:0000256" key="9">
    <source>
        <dbReference type="ARBA" id="ARBA00030592"/>
    </source>
</evidence>
<dbReference type="PROSITE" id="PS01011">
    <property type="entry name" value="FOLYLPOLYGLU_SYNT_1"/>
    <property type="match status" value="1"/>
</dbReference>
<dbReference type="AlphaFoldDB" id="A0AB39BBU6"/>
<keyword evidence="8" id="KW-0460">Magnesium</keyword>
<dbReference type="Pfam" id="PF02875">
    <property type="entry name" value="Mur_ligase_C"/>
    <property type="match status" value="1"/>
</dbReference>
<evidence type="ECO:0000259" key="13">
    <source>
        <dbReference type="Pfam" id="PF08245"/>
    </source>
</evidence>
<evidence type="ECO:0000256" key="3">
    <source>
        <dbReference type="ARBA" id="ARBA00013025"/>
    </source>
</evidence>
<feature type="region of interest" description="Disordered" evidence="11">
    <location>
        <begin position="1"/>
        <end position="35"/>
    </location>
</feature>
<name>A0AB39BBU6_9MICO</name>
<dbReference type="GO" id="GO:0005737">
    <property type="term" value="C:cytoplasm"/>
    <property type="evidence" value="ECO:0007669"/>
    <property type="project" value="TreeGrafter"/>
</dbReference>
<sequence length="487" mass="50970">MSDQFFGGDFGPPADDPNDPESRDGEGEGDEFDAVGLDAPDEFVEEGDAVYAALLARLGEAAPQPRLSATRRAVELLGDPQRAYSVIHLTGTNGKTSTSRITESILRAYGLRTGLFTSPHLERLNERIMIDGRPISNEALAANWRDIEPFLELVDGELEAAGEPRLTFFEALTVLAFASFAEAPVDVAVIEVGMGGEWDSTNVADGQVAVFTPISLDHTARLGNTVEEIARTKSGIVKPAAQVVSALQPAGALAELARAAELSESTLAVEGEQFALESSTVAVGGQLVSIRGLAGRYEELFLPLYGTHQGHNAAVAVAAVESFLGGGSQPLVDDVLTEGFATVTSPGRLQLVGTEPTVLVDAAHNPGGAEALAGAVKEFFTFDKVVAVVAVLADKDVAGIIRALDPVVDEFVVTTSSSDRAIDPDELASTVVAVAGAERVVVETDLRDALDQARELAGETEQGAVLVTGSITLVGEVIGIAAQEEWK</sequence>
<dbReference type="GO" id="GO:0004326">
    <property type="term" value="F:tetrahydrofolylpolyglutamate synthase activity"/>
    <property type="evidence" value="ECO:0007669"/>
    <property type="project" value="UniProtKB-EC"/>
</dbReference>
<dbReference type="Pfam" id="PF08245">
    <property type="entry name" value="Mur_ligase_M"/>
    <property type="match status" value="1"/>
</dbReference>
<evidence type="ECO:0000256" key="5">
    <source>
        <dbReference type="ARBA" id="ARBA00022723"/>
    </source>
</evidence>
<dbReference type="Gene3D" id="3.90.190.20">
    <property type="entry name" value="Mur ligase, C-terminal domain"/>
    <property type="match status" value="1"/>
</dbReference>
<dbReference type="SUPFAM" id="SSF53623">
    <property type="entry name" value="MurD-like peptide ligases, catalytic domain"/>
    <property type="match status" value="1"/>
</dbReference>
<dbReference type="GO" id="GO:0008841">
    <property type="term" value="F:dihydrofolate synthase activity"/>
    <property type="evidence" value="ECO:0007669"/>
    <property type="project" value="TreeGrafter"/>
</dbReference>
<evidence type="ECO:0000259" key="12">
    <source>
        <dbReference type="Pfam" id="PF02875"/>
    </source>
</evidence>
<comment type="cofactor">
    <cofactor evidence="1">
        <name>Mg(2+)</name>
        <dbReference type="ChEBI" id="CHEBI:18420"/>
    </cofactor>
</comment>
<dbReference type="Gene3D" id="3.40.1190.10">
    <property type="entry name" value="Mur-like, catalytic domain"/>
    <property type="match status" value="1"/>
</dbReference>
<evidence type="ECO:0000256" key="8">
    <source>
        <dbReference type="ARBA" id="ARBA00022842"/>
    </source>
</evidence>
<keyword evidence="4 14" id="KW-0436">Ligase</keyword>
<proteinExistence type="inferred from homology"/>
<reference evidence="14" key="1">
    <citation type="submission" date="2024-05" db="EMBL/GenBank/DDBJ databases">
        <title>Herbiconiux sp. A18JL235.</title>
        <authorList>
            <person name="Zhang G."/>
        </authorList>
    </citation>
    <scope>NUCLEOTIDE SEQUENCE</scope>
    <source>
        <strain evidence="14">A18JL235</strain>
    </source>
</reference>
<dbReference type="EMBL" id="CP162511">
    <property type="protein sequence ID" value="XDI03970.1"/>
    <property type="molecule type" value="Genomic_DNA"/>
</dbReference>
<dbReference type="PANTHER" id="PTHR11136">
    <property type="entry name" value="FOLYLPOLYGLUTAMATE SYNTHASE-RELATED"/>
    <property type="match status" value="1"/>
</dbReference>
<dbReference type="InterPro" id="IPR036565">
    <property type="entry name" value="Mur-like_cat_sf"/>
</dbReference>
<dbReference type="GO" id="GO:0046872">
    <property type="term" value="F:metal ion binding"/>
    <property type="evidence" value="ECO:0007669"/>
    <property type="project" value="UniProtKB-KW"/>
</dbReference>
<keyword evidence="5" id="KW-0479">Metal-binding</keyword>
<dbReference type="InterPro" id="IPR001645">
    <property type="entry name" value="Folylpolyglutamate_synth"/>
</dbReference>
<dbReference type="PANTHER" id="PTHR11136:SF0">
    <property type="entry name" value="DIHYDROFOLATE SYNTHETASE-RELATED"/>
    <property type="match status" value="1"/>
</dbReference>
<comment type="catalytic activity">
    <reaction evidence="10">
        <text>(6S)-5,6,7,8-tetrahydrofolyl-(gamma-L-Glu)(n) + L-glutamate + ATP = (6S)-5,6,7,8-tetrahydrofolyl-(gamma-L-Glu)(n+1) + ADP + phosphate + H(+)</text>
        <dbReference type="Rhea" id="RHEA:10580"/>
        <dbReference type="Rhea" id="RHEA-COMP:14738"/>
        <dbReference type="Rhea" id="RHEA-COMP:14740"/>
        <dbReference type="ChEBI" id="CHEBI:15378"/>
        <dbReference type="ChEBI" id="CHEBI:29985"/>
        <dbReference type="ChEBI" id="CHEBI:30616"/>
        <dbReference type="ChEBI" id="CHEBI:43474"/>
        <dbReference type="ChEBI" id="CHEBI:141005"/>
        <dbReference type="ChEBI" id="CHEBI:456216"/>
        <dbReference type="EC" id="6.3.2.17"/>
    </reaction>
</comment>
<dbReference type="InterPro" id="IPR004101">
    <property type="entry name" value="Mur_ligase_C"/>
</dbReference>
<accession>A0AB39BBU6</accession>
<evidence type="ECO:0000256" key="11">
    <source>
        <dbReference type="SAM" id="MobiDB-lite"/>
    </source>
</evidence>
<dbReference type="EC" id="6.3.2.17" evidence="3"/>
<protein>
    <recommendedName>
        <fullName evidence="3">tetrahydrofolate synthase</fullName>
        <ecNumber evidence="3">6.3.2.17</ecNumber>
    </recommendedName>
    <alternativeName>
        <fullName evidence="9">Tetrahydrofolylpolyglutamate synthase</fullName>
    </alternativeName>
</protein>
<dbReference type="RefSeq" id="WP_368496383.1">
    <property type="nucleotide sequence ID" value="NZ_CP162511.1"/>
</dbReference>
<dbReference type="InterPro" id="IPR018109">
    <property type="entry name" value="Folylpolyglutamate_synth_CS"/>
</dbReference>
<evidence type="ECO:0000256" key="4">
    <source>
        <dbReference type="ARBA" id="ARBA00022598"/>
    </source>
</evidence>
<evidence type="ECO:0000256" key="10">
    <source>
        <dbReference type="ARBA" id="ARBA00047493"/>
    </source>
</evidence>
<keyword evidence="7" id="KW-0067">ATP-binding</keyword>
<dbReference type="GO" id="GO:0005524">
    <property type="term" value="F:ATP binding"/>
    <property type="evidence" value="ECO:0007669"/>
    <property type="project" value="UniProtKB-KW"/>
</dbReference>
<comment type="similarity">
    <text evidence="2">Belongs to the folylpolyglutamate synthase family.</text>
</comment>
<dbReference type="FunFam" id="3.40.1190.10:FF:000011">
    <property type="entry name" value="Folylpolyglutamate synthase/dihydrofolate synthase"/>
    <property type="match status" value="1"/>
</dbReference>
<evidence type="ECO:0000256" key="6">
    <source>
        <dbReference type="ARBA" id="ARBA00022741"/>
    </source>
</evidence>
<dbReference type="InterPro" id="IPR013221">
    <property type="entry name" value="Mur_ligase_cen"/>
</dbReference>
<evidence type="ECO:0000256" key="1">
    <source>
        <dbReference type="ARBA" id="ARBA00001946"/>
    </source>
</evidence>
<organism evidence="14">
    <name type="scientific">Herbiconiux sp. A18JL235</name>
    <dbReference type="NCBI Taxonomy" id="3152363"/>
    <lineage>
        <taxon>Bacteria</taxon>
        <taxon>Bacillati</taxon>
        <taxon>Actinomycetota</taxon>
        <taxon>Actinomycetes</taxon>
        <taxon>Micrococcales</taxon>
        <taxon>Microbacteriaceae</taxon>
        <taxon>Herbiconiux</taxon>
    </lineage>
</organism>
<feature type="domain" description="Mur ligase C-terminal" evidence="12">
    <location>
        <begin position="347"/>
        <end position="470"/>
    </location>
</feature>
<feature type="domain" description="Mur ligase central" evidence="13">
    <location>
        <begin position="90"/>
        <end position="320"/>
    </location>
</feature>
<gene>
    <name evidence="14" type="ORF">ABFY20_11480</name>
</gene>